<name>A0A6B0TZH3_IXORI</name>
<keyword evidence="1" id="KW-1133">Transmembrane helix</keyword>
<sequence>MSGSLPTTRPVDSALLATSAWLKSIALVAAGVLGNVCSIGAAACLQAADKKRKKKRKPLTHLIFTDSCPLRSAAPAQFGCSVGCGR</sequence>
<protein>
    <submittedName>
        <fullName evidence="2">Uncharacterized protein</fullName>
    </submittedName>
</protein>
<dbReference type="EMBL" id="GIFC01003479">
    <property type="protein sequence ID" value="MXU85562.1"/>
    <property type="molecule type" value="Transcribed_RNA"/>
</dbReference>
<organism evidence="2">
    <name type="scientific">Ixodes ricinus</name>
    <name type="common">Common tick</name>
    <name type="synonym">Acarus ricinus</name>
    <dbReference type="NCBI Taxonomy" id="34613"/>
    <lineage>
        <taxon>Eukaryota</taxon>
        <taxon>Metazoa</taxon>
        <taxon>Ecdysozoa</taxon>
        <taxon>Arthropoda</taxon>
        <taxon>Chelicerata</taxon>
        <taxon>Arachnida</taxon>
        <taxon>Acari</taxon>
        <taxon>Parasitiformes</taxon>
        <taxon>Ixodida</taxon>
        <taxon>Ixodoidea</taxon>
        <taxon>Ixodidae</taxon>
        <taxon>Ixodinae</taxon>
        <taxon>Ixodes</taxon>
    </lineage>
</organism>
<reference evidence="2" key="1">
    <citation type="submission" date="2019-12" db="EMBL/GenBank/DDBJ databases">
        <title>An insight into the sialome of adult female Ixodes ricinus ticks feeding for 6 days.</title>
        <authorList>
            <person name="Perner J."/>
            <person name="Ribeiro J.M.C."/>
        </authorList>
    </citation>
    <scope>NUCLEOTIDE SEQUENCE</scope>
    <source>
        <strain evidence="2">Semi-engorged</strain>
        <tissue evidence="2">Salivary glands</tissue>
    </source>
</reference>
<keyword evidence="1" id="KW-0472">Membrane</keyword>
<accession>A0A6B0TZH3</accession>
<proteinExistence type="predicted"/>
<evidence type="ECO:0000313" key="2">
    <source>
        <dbReference type="EMBL" id="MXU85562.1"/>
    </source>
</evidence>
<evidence type="ECO:0000256" key="1">
    <source>
        <dbReference type="SAM" id="Phobius"/>
    </source>
</evidence>
<dbReference type="AlphaFoldDB" id="A0A6B0TZH3"/>
<feature type="transmembrane region" description="Helical" evidence="1">
    <location>
        <begin position="20"/>
        <end position="48"/>
    </location>
</feature>
<keyword evidence="1" id="KW-0812">Transmembrane</keyword>